<dbReference type="Gene3D" id="3.40.50.2300">
    <property type="match status" value="1"/>
</dbReference>
<feature type="region of interest" description="Disordered" evidence="3">
    <location>
        <begin position="1"/>
        <end position="20"/>
    </location>
</feature>
<dbReference type="AlphaFoldDB" id="A0A932A9X7"/>
<evidence type="ECO:0000256" key="2">
    <source>
        <dbReference type="PROSITE-ProRule" id="PRU00169"/>
    </source>
</evidence>
<dbReference type="InterPro" id="IPR001789">
    <property type="entry name" value="Sig_transdc_resp-reg_receiver"/>
</dbReference>
<gene>
    <name evidence="5" type="ORF">HYX28_08210</name>
</gene>
<name>A0A932A9X7_9BACT</name>
<dbReference type="CDD" id="cd00156">
    <property type="entry name" value="REC"/>
    <property type="match status" value="1"/>
</dbReference>
<accession>A0A932A9X7</accession>
<dbReference type="EMBL" id="JACPNR010000010">
    <property type="protein sequence ID" value="MBI2678751.1"/>
    <property type="molecule type" value="Genomic_DNA"/>
</dbReference>
<dbReference type="Pfam" id="PF00072">
    <property type="entry name" value="Response_reg"/>
    <property type="match status" value="1"/>
</dbReference>
<dbReference type="GO" id="GO:0000160">
    <property type="term" value="P:phosphorelay signal transduction system"/>
    <property type="evidence" value="ECO:0007669"/>
    <property type="project" value="InterPro"/>
</dbReference>
<sequence>MSTHAAPYLVSRPPSPRAHRDPHTILCVDDSADILAMLRLFLGHAGYHVLTSGDANSALEHFMLGEVSLVVLDYDMPTANGVELARLFRRIDPDIPLLMFSGSVLADSETALLDGFVPKGAAGCDLLLKAIRAGLAPRP</sequence>
<protein>
    <submittedName>
        <fullName evidence="5">Response regulator</fullName>
    </submittedName>
</protein>
<proteinExistence type="predicted"/>
<evidence type="ECO:0000259" key="4">
    <source>
        <dbReference type="PROSITE" id="PS50110"/>
    </source>
</evidence>
<dbReference type="InterPro" id="IPR011006">
    <property type="entry name" value="CheY-like_superfamily"/>
</dbReference>
<dbReference type="InterPro" id="IPR050595">
    <property type="entry name" value="Bact_response_regulator"/>
</dbReference>
<comment type="caution">
    <text evidence="5">The sequence shown here is derived from an EMBL/GenBank/DDBJ whole genome shotgun (WGS) entry which is preliminary data.</text>
</comment>
<organism evidence="5 6">
    <name type="scientific">Candidatus Korobacter versatilis</name>
    <dbReference type="NCBI Taxonomy" id="658062"/>
    <lineage>
        <taxon>Bacteria</taxon>
        <taxon>Pseudomonadati</taxon>
        <taxon>Acidobacteriota</taxon>
        <taxon>Terriglobia</taxon>
        <taxon>Terriglobales</taxon>
        <taxon>Candidatus Korobacteraceae</taxon>
        <taxon>Candidatus Korobacter</taxon>
    </lineage>
</organism>
<keyword evidence="1 2" id="KW-0597">Phosphoprotein</keyword>
<dbReference type="SUPFAM" id="SSF52172">
    <property type="entry name" value="CheY-like"/>
    <property type="match status" value="1"/>
</dbReference>
<feature type="domain" description="Response regulatory" evidence="4">
    <location>
        <begin position="24"/>
        <end position="134"/>
    </location>
</feature>
<dbReference type="SMART" id="SM00448">
    <property type="entry name" value="REC"/>
    <property type="match status" value="1"/>
</dbReference>
<dbReference type="PROSITE" id="PS50110">
    <property type="entry name" value="RESPONSE_REGULATORY"/>
    <property type="match status" value="1"/>
</dbReference>
<evidence type="ECO:0000313" key="5">
    <source>
        <dbReference type="EMBL" id="MBI2678751.1"/>
    </source>
</evidence>
<evidence type="ECO:0000313" key="6">
    <source>
        <dbReference type="Proteomes" id="UP000779809"/>
    </source>
</evidence>
<evidence type="ECO:0000256" key="1">
    <source>
        <dbReference type="ARBA" id="ARBA00022553"/>
    </source>
</evidence>
<evidence type="ECO:0000256" key="3">
    <source>
        <dbReference type="SAM" id="MobiDB-lite"/>
    </source>
</evidence>
<dbReference type="PANTHER" id="PTHR44591">
    <property type="entry name" value="STRESS RESPONSE REGULATOR PROTEIN 1"/>
    <property type="match status" value="1"/>
</dbReference>
<feature type="modified residue" description="4-aspartylphosphate" evidence="2">
    <location>
        <position position="73"/>
    </location>
</feature>
<dbReference type="Proteomes" id="UP000779809">
    <property type="component" value="Unassembled WGS sequence"/>
</dbReference>
<reference evidence="5" key="1">
    <citation type="submission" date="2020-07" db="EMBL/GenBank/DDBJ databases">
        <title>Huge and variable diversity of episymbiotic CPR bacteria and DPANN archaea in groundwater ecosystems.</title>
        <authorList>
            <person name="He C.Y."/>
            <person name="Keren R."/>
            <person name="Whittaker M."/>
            <person name="Farag I.F."/>
            <person name="Doudna J."/>
            <person name="Cate J.H.D."/>
            <person name="Banfield J.F."/>
        </authorList>
    </citation>
    <scope>NUCLEOTIDE SEQUENCE</scope>
    <source>
        <strain evidence="5">NC_groundwater_580_Pr5_B-0.1um_64_19</strain>
    </source>
</reference>
<dbReference type="PANTHER" id="PTHR44591:SF3">
    <property type="entry name" value="RESPONSE REGULATORY DOMAIN-CONTAINING PROTEIN"/>
    <property type="match status" value="1"/>
</dbReference>